<protein>
    <submittedName>
        <fullName evidence="4">Helix-turn-helix domain-containing protein</fullName>
    </submittedName>
</protein>
<dbReference type="PANTHER" id="PTHR30204:SF97">
    <property type="entry name" value="MERR FAMILY REGULATORY PROTEIN"/>
    <property type="match status" value="1"/>
</dbReference>
<dbReference type="RefSeq" id="WP_252251998.1">
    <property type="nucleotide sequence ID" value="NZ_CP098735.1"/>
</dbReference>
<dbReference type="Proteomes" id="UP001056648">
    <property type="component" value="Chromosome 1"/>
</dbReference>
<evidence type="ECO:0000313" key="4">
    <source>
        <dbReference type="EMBL" id="USE77750.1"/>
    </source>
</evidence>
<dbReference type="InterPro" id="IPR009061">
    <property type="entry name" value="DNA-bd_dom_put_sf"/>
</dbReference>
<sequence length="174" mass="18803">MALQVNLKSRAADMDIAEVAQRSGVPASTLRFYEEKGLIASVGRRGLRRVFEPAVLDRLALIALGRAAGFSLDEISLMFASDGRPRIDRARLAAKADELDRTIRRLTAMRDGLRHAAVCPAPSHLECPTFRRMLRTAAAGALGRSTTEGPAHGRAAAMRTGIAKPRTSGRRNDA</sequence>
<proteinExistence type="predicted"/>
<feature type="domain" description="HTH merR-type" evidence="3">
    <location>
        <begin position="16"/>
        <end position="81"/>
    </location>
</feature>
<dbReference type="SUPFAM" id="SSF46955">
    <property type="entry name" value="Putative DNA-binding domain"/>
    <property type="match status" value="1"/>
</dbReference>
<dbReference type="EMBL" id="CP098735">
    <property type="protein sequence ID" value="USE77750.1"/>
    <property type="molecule type" value="Genomic_DNA"/>
</dbReference>
<evidence type="ECO:0000256" key="1">
    <source>
        <dbReference type="ARBA" id="ARBA00023125"/>
    </source>
</evidence>
<reference evidence="4" key="1">
    <citation type="submission" date="2022-06" db="EMBL/GenBank/DDBJ databases">
        <title>Complete genome sequence and characterization of Cupriavidus gilardii QJ1 isolated from contaminating cells.</title>
        <authorList>
            <person name="Qi J."/>
        </authorList>
    </citation>
    <scope>NUCLEOTIDE SEQUENCE</scope>
    <source>
        <strain evidence="4">QJ1</strain>
    </source>
</reference>
<dbReference type="SMART" id="SM00422">
    <property type="entry name" value="HTH_MERR"/>
    <property type="match status" value="1"/>
</dbReference>
<dbReference type="CDD" id="cd04781">
    <property type="entry name" value="HTH_MerR-like_sg6"/>
    <property type="match status" value="1"/>
</dbReference>
<dbReference type="PROSITE" id="PS50937">
    <property type="entry name" value="HTH_MERR_2"/>
    <property type="match status" value="1"/>
</dbReference>
<dbReference type="PANTHER" id="PTHR30204">
    <property type="entry name" value="REDOX-CYCLING DRUG-SENSING TRANSCRIPTIONAL ACTIVATOR SOXR"/>
    <property type="match status" value="1"/>
</dbReference>
<dbReference type="Gene3D" id="1.10.1660.10">
    <property type="match status" value="1"/>
</dbReference>
<dbReference type="Pfam" id="PF13411">
    <property type="entry name" value="MerR_1"/>
    <property type="match status" value="1"/>
</dbReference>
<keyword evidence="5" id="KW-1185">Reference proteome</keyword>
<organism evidence="4 5">
    <name type="scientific">Cupriavidus gilardii</name>
    <dbReference type="NCBI Taxonomy" id="82541"/>
    <lineage>
        <taxon>Bacteria</taxon>
        <taxon>Pseudomonadati</taxon>
        <taxon>Pseudomonadota</taxon>
        <taxon>Betaproteobacteria</taxon>
        <taxon>Burkholderiales</taxon>
        <taxon>Burkholderiaceae</taxon>
        <taxon>Cupriavidus</taxon>
    </lineage>
</organism>
<gene>
    <name evidence="4" type="ORF">NDR89_01485</name>
</gene>
<evidence type="ECO:0000256" key="2">
    <source>
        <dbReference type="SAM" id="MobiDB-lite"/>
    </source>
</evidence>
<accession>A0ABY4VL19</accession>
<dbReference type="PRINTS" id="PR00040">
    <property type="entry name" value="HTHMERR"/>
</dbReference>
<keyword evidence="1" id="KW-0238">DNA-binding</keyword>
<evidence type="ECO:0000259" key="3">
    <source>
        <dbReference type="PROSITE" id="PS50937"/>
    </source>
</evidence>
<dbReference type="InterPro" id="IPR047057">
    <property type="entry name" value="MerR_fam"/>
</dbReference>
<name>A0ABY4VL19_9BURK</name>
<evidence type="ECO:0000313" key="5">
    <source>
        <dbReference type="Proteomes" id="UP001056648"/>
    </source>
</evidence>
<feature type="region of interest" description="Disordered" evidence="2">
    <location>
        <begin position="141"/>
        <end position="174"/>
    </location>
</feature>
<dbReference type="InterPro" id="IPR000551">
    <property type="entry name" value="MerR-type_HTH_dom"/>
</dbReference>